<keyword evidence="4" id="KW-0597">Phosphoprotein</keyword>
<dbReference type="InterPro" id="IPR052388">
    <property type="entry name" value="Peroxisomal_t2-enoyl-CoA_red"/>
</dbReference>
<evidence type="ECO:0000256" key="8">
    <source>
        <dbReference type="ARBA" id="ARBA00023098"/>
    </source>
</evidence>
<comment type="subunit">
    <text evidence="12">Interacts with PEX5, probably required to target it into peroxisomes.</text>
</comment>
<keyword evidence="8" id="KW-0443">Lipid metabolism</keyword>
<evidence type="ECO:0000256" key="11">
    <source>
        <dbReference type="ARBA" id="ARBA00037124"/>
    </source>
</evidence>
<dbReference type="InterPro" id="IPR036291">
    <property type="entry name" value="NAD(P)-bd_dom_sf"/>
</dbReference>
<accession>A0A6J7UM35</accession>
<dbReference type="GO" id="GO:0019166">
    <property type="term" value="F:trans-2-enoyl-CoA reductase (NADPH) activity"/>
    <property type="evidence" value="ECO:0007669"/>
    <property type="project" value="UniProtKB-EC"/>
</dbReference>
<evidence type="ECO:0000256" key="14">
    <source>
        <dbReference type="ARBA" id="ARBA00041063"/>
    </source>
</evidence>
<evidence type="ECO:0000256" key="7">
    <source>
        <dbReference type="ARBA" id="ARBA00023002"/>
    </source>
</evidence>
<evidence type="ECO:0000256" key="15">
    <source>
        <dbReference type="ARBA" id="ARBA00047570"/>
    </source>
</evidence>
<evidence type="ECO:0000256" key="16">
    <source>
        <dbReference type="ARBA" id="ARBA00048686"/>
    </source>
</evidence>
<comment type="catalytic activity">
    <reaction evidence="17">
        <text>(2E)-hexenoyl-CoA + NADPH + H(+) = hexanoyl-CoA + NADP(+)</text>
        <dbReference type="Rhea" id="RHEA:44956"/>
        <dbReference type="ChEBI" id="CHEBI:15378"/>
        <dbReference type="ChEBI" id="CHEBI:57783"/>
        <dbReference type="ChEBI" id="CHEBI:58349"/>
        <dbReference type="ChEBI" id="CHEBI:62077"/>
        <dbReference type="ChEBI" id="CHEBI:62620"/>
    </reaction>
    <physiologicalReaction direction="left-to-right" evidence="17">
        <dbReference type="Rhea" id="RHEA:44957"/>
    </physiologicalReaction>
</comment>
<gene>
    <name evidence="21" type="ORF">UFOPK4347_01358</name>
</gene>
<comment type="catalytic activity">
    <reaction evidence="18">
        <text>a (2E)-enoyl-CoA + NADPH + H(+) = a 2,3-saturated acyl-CoA + NADP(+)</text>
        <dbReference type="Rhea" id="RHEA:33763"/>
        <dbReference type="ChEBI" id="CHEBI:15378"/>
        <dbReference type="ChEBI" id="CHEBI:57783"/>
        <dbReference type="ChEBI" id="CHEBI:58349"/>
        <dbReference type="ChEBI" id="CHEBI:58856"/>
        <dbReference type="ChEBI" id="CHEBI:65111"/>
        <dbReference type="EC" id="1.3.1.38"/>
    </reaction>
    <physiologicalReaction direction="left-to-right" evidence="18">
        <dbReference type="Rhea" id="RHEA:33764"/>
    </physiologicalReaction>
</comment>
<evidence type="ECO:0000256" key="2">
    <source>
        <dbReference type="ARBA" id="ARBA00005189"/>
    </source>
</evidence>
<evidence type="ECO:0000256" key="12">
    <source>
        <dbReference type="ARBA" id="ARBA00038622"/>
    </source>
</evidence>
<dbReference type="InterPro" id="IPR002347">
    <property type="entry name" value="SDR_fam"/>
</dbReference>
<reference evidence="21" key="1">
    <citation type="submission" date="2020-05" db="EMBL/GenBank/DDBJ databases">
        <authorList>
            <person name="Chiriac C."/>
            <person name="Salcher M."/>
            <person name="Ghai R."/>
            <person name="Kavagutti S V."/>
        </authorList>
    </citation>
    <scope>NUCLEOTIDE SEQUENCE</scope>
</reference>
<comment type="pathway">
    <text evidence="2">Lipid metabolism.</text>
</comment>
<evidence type="ECO:0000313" key="21">
    <source>
        <dbReference type="EMBL" id="CAB5067010.1"/>
    </source>
</evidence>
<dbReference type="EMBL" id="CAFBQU010000044">
    <property type="protein sequence ID" value="CAB5067010.1"/>
    <property type="molecule type" value="Genomic_DNA"/>
</dbReference>
<dbReference type="SUPFAM" id="SSF51735">
    <property type="entry name" value="NAD(P)-binding Rossmann-fold domains"/>
    <property type="match status" value="1"/>
</dbReference>
<evidence type="ECO:0000256" key="4">
    <source>
        <dbReference type="ARBA" id="ARBA00022553"/>
    </source>
</evidence>
<protein>
    <recommendedName>
        <fullName evidence="14">Peroxisomal trans-2-enoyl-CoA reductase</fullName>
        <ecNumber evidence="13">1.3.1.38</ecNumber>
    </recommendedName>
</protein>
<comment type="catalytic activity">
    <reaction evidence="20">
        <text>(2E)-octenoyl-CoA + NADPH + H(+) = octanoyl-CoA + NADP(+)</text>
        <dbReference type="Rhea" id="RHEA:44952"/>
        <dbReference type="ChEBI" id="CHEBI:15378"/>
        <dbReference type="ChEBI" id="CHEBI:57386"/>
        <dbReference type="ChEBI" id="CHEBI:57783"/>
        <dbReference type="ChEBI" id="CHEBI:58349"/>
        <dbReference type="ChEBI" id="CHEBI:62242"/>
    </reaction>
    <physiologicalReaction direction="left-to-right" evidence="20">
        <dbReference type="Rhea" id="RHEA:44953"/>
    </physiologicalReaction>
</comment>
<proteinExistence type="predicted"/>
<dbReference type="GO" id="GO:0006633">
    <property type="term" value="P:fatty acid biosynthetic process"/>
    <property type="evidence" value="ECO:0007669"/>
    <property type="project" value="UniProtKB-KW"/>
</dbReference>
<dbReference type="EC" id="1.3.1.38" evidence="13"/>
<evidence type="ECO:0000256" key="6">
    <source>
        <dbReference type="ARBA" id="ARBA00022857"/>
    </source>
</evidence>
<comment type="catalytic activity">
    <reaction evidence="15">
        <text>(2E)-dodecenoyl-CoA + NADPH + H(+) = dodecanoyl-CoA + NADP(+)</text>
        <dbReference type="Rhea" id="RHEA:44964"/>
        <dbReference type="ChEBI" id="CHEBI:15378"/>
        <dbReference type="ChEBI" id="CHEBI:57330"/>
        <dbReference type="ChEBI" id="CHEBI:57375"/>
        <dbReference type="ChEBI" id="CHEBI:57783"/>
        <dbReference type="ChEBI" id="CHEBI:58349"/>
    </reaction>
    <physiologicalReaction direction="left-to-right" evidence="15">
        <dbReference type="Rhea" id="RHEA:44965"/>
    </physiologicalReaction>
</comment>
<evidence type="ECO:0000256" key="9">
    <source>
        <dbReference type="ARBA" id="ARBA00023140"/>
    </source>
</evidence>
<evidence type="ECO:0000256" key="18">
    <source>
        <dbReference type="ARBA" id="ARBA00049251"/>
    </source>
</evidence>
<dbReference type="AlphaFoldDB" id="A0A6J7UM35"/>
<sequence length="68" mass="7224">MIDDTIGRAARVSQTAVEETRKKIVKAIPMRRFAEPSEVASVVSFLAGADASFITGQVITVDGGMTLI</sequence>
<comment type="catalytic activity">
    <reaction evidence="19">
        <text>(2E)-decenoyl-CoA + NADPH + H(+) = decanoyl-CoA + NADP(+)</text>
        <dbReference type="Rhea" id="RHEA:44960"/>
        <dbReference type="ChEBI" id="CHEBI:15378"/>
        <dbReference type="ChEBI" id="CHEBI:57783"/>
        <dbReference type="ChEBI" id="CHEBI:58349"/>
        <dbReference type="ChEBI" id="CHEBI:61406"/>
        <dbReference type="ChEBI" id="CHEBI:61430"/>
    </reaction>
    <physiologicalReaction direction="left-to-right" evidence="19">
        <dbReference type="Rhea" id="RHEA:44961"/>
    </physiologicalReaction>
</comment>
<evidence type="ECO:0000256" key="17">
    <source>
        <dbReference type="ARBA" id="ARBA00049108"/>
    </source>
</evidence>
<comment type="function">
    <text evidence="11">Participates in chain elongation of fatty acids. Catalyzes the reduction of trans-2-enoyl-CoAs of varying chain lengths from 6:1 to 16:1, having maximum activity with 10:1 CoA. Has no 2,4-dienoyl-CoA reductase activity.</text>
</comment>
<evidence type="ECO:0000256" key="19">
    <source>
        <dbReference type="ARBA" id="ARBA00049386"/>
    </source>
</evidence>
<evidence type="ECO:0000256" key="3">
    <source>
        <dbReference type="ARBA" id="ARBA00022516"/>
    </source>
</evidence>
<dbReference type="Gene3D" id="3.40.50.720">
    <property type="entry name" value="NAD(P)-binding Rossmann-like Domain"/>
    <property type="match status" value="1"/>
</dbReference>
<dbReference type="GO" id="GO:0005777">
    <property type="term" value="C:peroxisome"/>
    <property type="evidence" value="ECO:0007669"/>
    <property type="project" value="UniProtKB-SubCell"/>
</dbReference>
<evidence type="ECO:0000256" key="10">
    <source>
        <dbReference type="ARBA" id="ARBA00023160"/>
    </source>
</evidence>
<name>A0A6J7UM35_9ZZZZ</name>
<keyword evidence="10" id="KW-0275">Fatty acid biosynthesis</keyword>
<dbReference type="Pfam" id="PF13561">
    <property type="entry name" value="adh_short_C2"/>
    <property type="match status" value="1"/>
</dbReference>
<evidence type="ECO:0000256" key="1">
    <source>
        <dbReference type="ARBA" id="ARBA00004275"/>
    </source>
</evidence>
<evidence type="ECO:0000256" key="5">
    <source>
        <dbReference type="ARBA" id="ARBA00022832"/>
    </source>
</evidence>
<keyword evidence="3" id="KW-0444">Lipid biosynthesis</keyword>
<dbReference type="PANTHER" id="PTHR24317:SF7">
    <property type="entry name" value="PEROXISOMAL TRANS-2-ENOYL-COA REDUCTASE"/>
    <property type="match status" value="1"/>
</dbReference>
<comment type="catalytic activity">
    <reaction evidence="16">
        <text>(2E)-tetradecenoyl-CoA + NADPH + H(+) = tetradecanoyl-CoA + NADP(+)</text>
        <dbReference type="Rhea" id="RHEA:44968"/>
        <dbReference type="ChEBI" id="CHEBI:15378"/>
        <dbReference type="ChEBI" id="CHEBI:57385"/>
        <dbReference type="ChEBI" id="CHEBI:57783"/>
        <dbReference type="ChEBI" id="CHEBI:58349"/>
        <dbReference type="ChEBI" id="CHEBI:61405"/>
    </reaction>
    <physiologicalReaction direction="left-to-right" evidence="16">
        <dbReference type="Rhea" id="RHEA:44969"/>
    </physiologicalReaction>
</comment>
<comment type="subcellular location">
    <subcellularLocation>
        <location evidence="1">Peroxisome</location>
    </subcellularLocation>
</comment>
<keyword evidence="9" id="KW-0576">Peroxisome</keyword>
<keyword evidence="6" id="KW-0521">NADP</keyword>
<dbReference type="PANTHER" id="PTHR24317">
    <property type="entry name" value="PEROXISOMAL TRANS-2-ENOYL-COA REDUCTASE"/>
    <property type="match status" value="1"/>
</dbReference>
<keyword evidence="5" id="KW-0276">Fatty acid metabolism</keyword>
<evidence type="ECO:0000256" key="20">
    <source>
        <dbReference type="ARBA" id="ARBA00049559"/>
    </source>
</evidence>
<evidence type="ECO:0000256" key="13">
    <source>
        <dbReference type="ARBA" id="ARBA00038849"/>
    </source>
</evidence>
<keyword evidence="7" id="KW-0560">Oxidoreductase</keyword>
<organism evidence="21">
    <name type="scientific">freshwater metagenome</name>
    <dbReference type="NCBI Taxonomy" id="449393"/>
    <lineage>
        <taxon>unclassified sequences</taxon>
        <taxon>metagenomes</taxon>
        <taxon>ecological metagenomes</taxon>
    </lineage>
</organism>